<dbReference type="Gene3D" id="3.30.9.10">
    <property type="entry name" value="D-Amino Acid Oxidase, subunit A, domain 2"/>
    <property type="match status" value="1"/>
</dbReference>
<name>A0A0D0P7K5_9RHOB</name>
<dbReference type="PATRIC" id="fig|1123501.6.peg.4128"/>
<dbReference type="SUPFAM" id="SSF51905">
    <property type="entry name" value="FAD/NAD(P)-binding domain"/>
    <property type="match status" value="1"/>
</dbReference>
<dbReference type="Pfam" id="PF01266">
    <property type="entry name" value="DAO"/>
    <property type="match status" value="1"/>
</dbReference>
<evidence type="ECO:0000259" key="2">
    <source>
        <dbReference type="Pfam" id="PF01266"/>
    </source>
</evidence>
<dbReference type="PANTHER" id="PTHR13847:SF287">
    <property type="entry name" value="FAD-DEPENDENT OXIDOREDUCTASE DOMAIN-CONTAINING PROTEIN 1"/>
    <property type="match status" value="1"/>
</dbReference>
<evidence type="ECO:0000313" key="3">
    <source>
        <dbReference type="EMBL" id="KIQ67571.1"/>
    </source>
</evidence>
<accession>A0A0D0P7K5</accession>
<proteinExistence type="predicted"/>
<sequence>MSDFLVIGGGIAGISAGARLAELGRVTVLEREPALAYHASGRSAALFEANYGKPAVIALNHASREHHRTARGGVLSPRGLMLVGTPETEAAYREDVAAMKLDEISPQEATALFPILDTASVTAVAHSPDAWDIDTDKLVQDFARDIREAGGRIVTGAEVTAIRRTDAGWSVTAGEEHEAAVLIDAAGAWADVVASMAGIAPIGFTPLRRSMARIAAPEGLDPGGWPMVFGAGEAWYMKPDAGALIVSPADEDPAEPHDAWADDMVLAEGLARYEAHVTAPVTRMLANWAGLRTFAPDRQLVLGPDPSDPSFVWCAGQGGYGFQSSPAASRLLADLVGGRTPELDPATVVALSPSRFR</sequence>
<dbReference type="PANTHER" id="PTHR13847">
    <property type="entry name" value="SARCOSINE DEHYDROGENASE-RELATED"/>
    <property type="match status" value="1"/>
</dbReference>
<organism evidence="3 4">
    <name type="scientific">Wenxinia marina DSM 24838</name>
    <dbReference type="NCBI Taxonomy" id="1123501"/>
    <lineage>
        <taxon>Bacteria</taxon>
        <taxon>Pseudomonadati</taxon>
        <taxon>Pseudomonadota</taxon>
        <taxon>Alphaproteobacteria</taxon>
        <taxon>Rhodobacterales</taxon>
        <taxon>Roseobacteraceae</taxon>
        <taxon>Wenxinia</taxon>
    </lineage>
</organism>
<gene>
    <name evidence="3" type="ORF">Wenmar_03997</name>
</gene>
<keyword evidence="1" id="KW-0560">Oxidoreductase</keyword>
<dbReference type="Proteomes" id="UP000035100">
    <property type="component" value="Unassembled WGS sequence"/>
</dbReference>
<dbReference type="EMBL" id="AONG01000022">
    <property type="protein sequence ID" value="KIQ67571.1"/>
    <property type="molecule type" value="Genomic_DNA"/>
</dbReference>
<dbReference type="InterPro" id="IPR006076">
    <property type="entry name" value="FAD-dep_OxRdtase"/>
</dbReference>
<dbReference type="eggNOG" id="COG0665">
    <property type="taxonomic scope" value="Bacteria"/>
</dbReference>
<evidence type="ECO:0000313" key="4">
    <source>
        <dbReference type="Proteomes" id="UP000035100"/>
    </source>
</evidence>
<dbReference type="RefSeq" id="WP_018302682.1">
    <property type="nucleotide sequence ID" value="NZ_KB902287.1"/>
</dbReference>
<reference evidence="3 4" key="1">
    <citation type="submission" date="2013-01" db="EMBL/GenBank/DDBJ databases">
        <authorList>
            <person name="Fiebig A."/>
            <person name="Goeker M."/>
            <person name="Klenk H.-P.P."/>
        </authorList>
    </citation>
    <scope>NUCLEOTIDE SEQUENCE [LARGE SCALE GENOMIC DNA]</scope>
    <source>
        <strain evidence="3 4">DSM 24838</strain>
    </source>
</reference>
<comment type="caution">
    <text evidence="3">The sequence shown here is derived from an EMBL/GenBank/DDBJ whole genome shotgun (WGS) entry which is preliminary data.</text>
</comment>
<dbReference type="OrthoDB" id="7421214at2"/>
<dbReference type="GO" id="GO:0016491">
    <property type="term" value="F:oxidoreductase activity"/>
    <property type="evidence" value="ECO:0007669"/>
    <property type="project" value="UniProtKB-KW"/>
</dbReference>
<evidence type="ECO:0000256" key="1">
    <source>
        <dbReference type="ARBA" id="ARBA00023002"/>
    </source>
</evidence>
<protein>
    <submittedName>
        <fullName evidence="3">Glycine/D-amino acid oxidase (Deaminating)</fullName>
    </submittedName>
</protein>
<dbReference type="Gene3D" id="3.50.50.60">
    <property type="entry name" value="FAD/NAD(P)-binding domain"/>
    <property type="match status" value="1"/>
</dbReference>
<keyword evidence="4" id="KW-1185">Reference proteome</keyword>
<dbReference type="GO" id="GO:0005737">
    <property type="term" value="C:cytoplasm"/>
    <property type="evidence" value="ECO:0007669"/>
    <property type="project" value="TreeGrafter"/>
</dbReference>
<dbReference type="STRING" id="1123501.Wenmar_03997"/>
<dbReference type="InterPro" id="IPR036188">
    <property type="entry name" value="FAD/NAD-bd_sf"/>
</dbReference>
<feature type="domain" description="FAD dependent oxidoreductase" evidence="2">
    <location>
        <begin position="3"/>
        <end position="335"/>
    </location>
</feature>
<dbReference type="AlphaFoldDB" id="A0A0D0P7K5"/>